<proteinExistence type="predicted"/>
<reference evidence="1 2" key="1">
    <citation type="submission" date="2021-06" db="EMBL/GenBank/DDBJ databases">
        <title>Caerostris darwini draft genome.</title>
        <authorList>
            <person name="Kono N."/>
            <person name="Arakawa K."/>
        </authorList>
    </citation>
    <scope>NUCLEOTIDE SEQUENCE [LARGE SCALE GENOMIC DNA]</scope>
</reference>
<protein>
    <submittedName>
        <fullName evidence="1">Uncharacterized protein</fullName>
    </submittedName>
</protein>
<dbReference type="EMBL" id="BPLQ01009294">
    <property type="protein sequence ID" value="GIY43101.1"/>
    <property type="molecule type" value="Genomic_DNA"/>
</dbReference>
<comment type="caution">
    <text evidence="1">The sequence shown here is derived from an EMBL/GenBank/DDBJ whole genome shotgun (WGS) entry which is preliminary data.</text>
</comment>
<accession>A0AAV4TCA9</accession>
<keyword evidence="2" id="KW-1185">Reference proteome</keyword>
<evidence type="ECO:0000313" key="2">
    <source>
        <dbReference type="Proteomes" id="UP001054837"/>
    </source>
</evidence>
<dbReference type="Proteomes" id="UP001054837">
    <property type="component" value="Unassembled WGS sequence"/>
</dbReference>
<evidence type="ECO:0000313" key="1">
    <source>
        <dbReference type="EMBL" id="GIY43101.1"/>
    </source>
</evidence>
<dbReference type="AlphaFoldDB" id="A0AAV4TCA9"/>
<organism evidence="1 2">
    <name type="scientific">Caerostris darwini</name>
    <dbReference type="NCBI Taxonomy" id="1538125"/>
    <lineage>
        <taxon>Eukaryota</taxon>
        <taxon>Metazoa</taxon>
        <taxon>Ecdysozoa</taxon>
        <taxon>Arthropoda</taxon>
        <taxon>Chelicerata</taxon>
        <taxon>Arachnida</taxon>
        <taxon>Araneae</taxon>
        <taxon>Araneomorphae</taxon>
        <taxon>Entelegynae</taxon>
        <taxon>Araneoidea</taxon>
        <taxon>Araneidae</taxon>
        <taxon>Caerostris</taxon>
    </lineage>
</organism>
<sequence>MRCANIPSIITTRVNYLRFCSDKPANLLIAIHPLMGSEGSWGVMKPRDLFFSERANSTQKIVNVKTNKGTENKPADLLIAIHPLMGSEGSWDVMKPRDLFFPWTCQFVSEDSER</sequence>
<name>A0AAV4TCA9_9ARAC</name>
<gene>
    <name evidence="1" type="ORF">CDAR_120321</name>
</gene>